<proteinExistence type="predicted"/>
<protein>
    <submittedName>
        <fullName evidence="1">Uncharacterized protein</fullName>
    </submittedName>
</protein>
<dbReference type="Proteomes" id="UP001314229">
    <property type="component" value="Unassembled WGS sequence"/>
</dbReference>
<evidence type="ECO:0000313" key="1">
    <source>
        <dbReference type="EMBL" id="CAK6951484.1"/>
    </source>
</evidence>
<reference evidence="1 2" key="1">
    <citation type="submission" date="2024-01" db="EMBL/GenBank/DDBJ databases">
        <authorList>
            <person name="Alioto T."/>
            <person name="Alioto T."/>
            <person name="Gomez Garrido J."/>
        </authorList>
    </citation>
    <scope>NUCLEOTIDE SEQUENCE [LARGE SCALE GENOMIC DNA]</scope>
</reference>
<sequence>MKALHSMWKHKAKGNSAYSSDRQGKDCFFKYRLISDSLKNPVMRLCSSRKTKPSQANYMPGAHMGWLLSEHRLSDSQPPKMRWSIKFRL</sequence>
<dbReference type="EMBL" id="CAWUFR010000006">
    <property type="protein sequence ID" value="CAK6951484.1"/>
    <property type="molecule type" value="Genomic_DNA"/>
</dbReference>
<evidence type="ECO:0000313" key="2">
    <source>
        <dbReference type="Proteomes" id="UP001314229"/>
    </source>
</evidence>
<organism evidence="1 2">
    <name type="scientific">Scomber scombrus</name>
    <name type="common">Atlantic mackerel</name>
    <name type="synonym">Scomber vernalis</name>
    <dbReference type="NCBI Taxonomy" id="13677"/>
    <lineage>
        <taxon>Eukaryota</taxon>
        <taxon>Metazoa</taxon>
        <taxon>Chordata</taxon>
        <taxon>Craniata</taxon>
        <taxon>Vertebrata</taxon>
        <taxon>Euteleostomi</taxon>
        <taxon>Actinopterygii</taxon>
        <taxon>Neopterygii</taxon>
        <taxon>Teleostei</taxon>
        <taxon>Neoteleostei</taxon>
        <taxon>Acanthomorphata</taxon>
        <taxon>Pelagiaria</taxon>
        <taxon>Scombriformes</taxon>
        <taxon>Scombridae</taxon>
        <taxon>Scomber</taxon>
    </lineage>
</organism>
<comment type="caution">
    <text evidence="1">The sequence shown here is derived from an EMBL/GenBank/DDBJ whole genome shotgun (WGS) entry which is preliminary data.</text>
</comment>
<accession>A0AAV1MYC5</accession>
<gene>
    <name evidence="1" type="ORF">FSCOSCO3_A025543</name>
</gene>
<name>A0AAV1MYC5_SCOSC</name>
<dbReference type="AlphaFoldDB" id="A0AAV1MYC5"/>
<keyword evidence="2" id="KW-1185">Reference proteome</keyword>